<name>A0A2S5TIR6_9GAMM</name>
<evidence type="ECO:0000256" key="1">
    <source>
        <dbReference type="SAM" id="SignalP"/>
    </source>
</evidence>
<accession>A0A2S5TIR6</accession>
<dbReference type="RefSeq" id="WP_104229074.1">
    <property type="nucleotide sequence ID" value="NZ_PSNW01000002.1"/>
</dbReference>
<organism evidence="2 3">
    <name type="scientific">Solimonas fluminis</name>
    <dbReference type="NCBI Taxonomy" id="2086571"/>
    <lineage>
        <taxon>Bacteria</taxon>
        <taxon>Pseudomonadati</taxon>
        <taxon>Pseudomonadota</taxon>
        <taxon>Gammaproteobacteria</taxon>
        <taxon>Nevskiales</taxon>
        <taxon>Nevskiaceae</taxon>
        <taxon>Solimonas</taxon>
    </lineage>
</organism>
<dbReference type="EMBL" id="PSNW01000002">
    <property type="protein sequence ID" value="PPE74847.1"/>
    <property type="molecule type" value="Genomic_DNA"/>
</dbReference>
<dbReference type="AlphaFoldDB" id="A0A2S5TIR6"/>
<proteinExistence type="predicted"/>
<comment type="caution">
    <text evidence="2">The sequence shown here is derived from an EMBL/GenBank/DDBJ whole genome shotgun (WGS) entry which is preliminary data.</text>
</comment>
<sequence>MNKGIYRRSLLALAMLAAVPAHAADPYAVPPFPTDYTALNCEIYEQGRESVRQQLDARREANQNKADALTPKMQAEMQAAMASGNYAAIQQYSEMGQGQLSLGETDADCIALGSSNSSSGTSQAIAPPYQAASASFKAKISTAVPGDTSAFQAASPAYLGELNQAVAKTRATALRCNAGYSKRYTAHVSKLKGSMRELIASQADPEVSKLENAEHLWQDAYTICGRVQPELSMAATGGSRSYSGRPRAPGVAGMVDSAKDSAVGKAVDKAFGSLFGR</sequence>
<gene>
    <name evidence="2" type="ORF">C3942_04000</name>
</gene>
<protein>
    <recommendedName>
        <fullName evidence="4">DUF1311 domain-containing protein</fullName>
    </recommendedName>
</protein>
<evidence type="ECO:0000313" key="2">
    <source>
        <dbReference type="EMBL" id="PPE74847.1"/>
    </source>
</evidence>
<reference evidence="2 3" key="1">
    <citation type="submission" date="2018-02" db="EMBL/GenBank/DDBJ databases">
        <title>Genome sequencing of Solimonas sp. HR-BB.</title>
        <authorList>
            <person name="Lee Y."/>
            <person name="Jeon C.O."/>
        </authorList>
    </citation>
    <scope>NUCLEOTIDE SEQUENCE [LARGE SCALE GENOMIC DNA]</scope>
    <source>
        <strain evidence="2 3">HR-BB</strain>
    </source>
</reference>
<keyword evidence="1" id="KW-0732">Signal</keyword>
<feature type="chain" id="PRO_5015392669" description="DUF1311 domain-containing protein" evidence="1">
    <location>
        <begin position="24"/>
        <end position="277"/>
    </location>
</feature>
<dbReference type="Proteomes" id="UP000238220">
    <property type="component" value="Unassembled WGS sequence"/>
</dbReference>
<evidence type="ECO:0008006" key="4">
    <source>
        <dbReference type="Google" id="ProtNLM"/>
    </source>
</evidence>
<evidence type="ECO:0000313" key="3">
    <source>
        <dbReference type="Proteomes" id="UP000238220"/>
    </source>
</evidence>
<feature type="signal peptide" evidence="1">
    <location>
        <begin position="1"/>
        <end position="23"/>
    </location>
</feature>
<keyword evidence="3" id="KW-1185">Reference proteome</keyword>